<gene>
    <name evidence="1" type="ORF">POM88_012301</name>
</gene>
<name>A0AAD8IWH3_9APIA</name>
<dbReference type="Proteomes" id="UP001237642">
    <property type="component" value="Unassembled WGS sequence"/>
</dbReference>
<reference evidence="1" key="2">
    <citation type="submission" date="2023-05" db="EMBL/GenBank/DDBJ databases">
        <authorList>
            <person name="Schelkunov M.I."/>
        </authorList>
    </citation>
    <scope>NUCLEOTIDE SEQUENCE</scope>
    <source>
        <strain evidence="1">Hsosn_3</strain>
        <tissue evidence="1">Leaf</tissue>
    </source>
</reference>
<evidence type="ECO:0000313" key="1">
    <source>
        <dbReference type="EMBL" id="KAK1393245.1"/>
    </source>
</evidence>
<sequence length="122" mass="13835">MLHMLGFTLIPRLFTKRFTDLEDGVLCFAEQEVVGCDFYDSESMKAATSWCIYSISPWNMDNELRGKIFARHMRGVVANMEVHNVRAQSSLGAAEMDFPFDKISCDVKRTTSRNPCTGDRVA</sequence>
<comment type="caution">
    <text evidence="1">The sequence shown here is derived from an EMBL/GenBank/DDBJ whole genome shotgun (WGS) entry which is preliminary data.</text>
</comment>
<keyword evidence="2" id="KW-1185">Reference proteome</keyword>
<dbReference type="EMBL" id="JAUIZM010000003">
    <property type="protein sequence ID" value="KAK1393245.1"/>
    <property type="molecule type" value="Genomic_DNA"/>
</dbReference>
<evidence type="ECO:0000313" key="2">
    <source>
        <dbReference type="Proteomes" id="UP001237642"/>
    </source>
</evidence>
<protein>
    <submittedName>
        <fullName evidence="1">Uncharacterized protein</fullName>
    </submittedName>
</protein>
<organism evidence="1 2">
    <name type="scientific">Heracleum sosnowskyi</name>
    <dbReference type="NCBI Taxonomy" id="360622"/>
    <lineage>
        <taxon>Eukaryota</taxon>
        <taxon>Viridiplantae</taxon>
        <taxon>Streptophyta</taxon>
        <taxon>Embryophyta</taxon>
        <taxon>Tracheophyta</taxon>
        <taxon>Spermatophyta</taxon>
        <taxon>Magnoliopsida</taxon>
        <taxon>eudicotyledons</taxon>
        <taxon>Gunneridae</taxon>
        <taxon>Pentapetalae</taxon>
        <taxon>asterids</taxon>
        <taxon>campanulids</taxon>
        <taxon>Apiales</taxon>
        <taxon>Apiaceae</taxon>
        <taxon>Apioideae</taxon>
        <taxon>apioid superclade</taxon>
        <taxon>Tordylieae</taxon>
        <taxon>Tordyliinae</taxon>
        <taxon>Heracleum</taxon>
    </lineage>
</organism>
<dbReference type="AlphaFoldDB" id="A0AAD8IWH3"/>
<proteinExistence type="predicted"/>
<reference evidence="1" key="1">
    <citation type="submission" date="2023-02" db="EMBL/GenBank/DDBJ databases">
        <title>Genome of toxic invasive species Heracleum sosnowskyi carries increased number of genes despite the absence of recent whole-genome duplications.</title>
        <authorList>
            <person name="Schelkunov M."/>
            <person name="Shtratnikova V."/>
            <person name="Makarenko M."/>
            <person name="Klepikova A."/>
            <person name="Omelchenko D."/>
            <person name="Novikova G."/>
            <person name="Obukhova E."/>
            <person name="Bogdanov V."/>
            <person name="Penin A."/>
            <person name="Logacheva M."/>
        </authorList>
    </citation>
    <scope>NUCLEOTIDE SEQUENCE</scope>
    <source>
        <strain evidence="1">Hsosn_3</strain>
        <tissue evidence="1">Leaf</tissue>
    </source>
</reference>
<accession>A0AAD8IWH3</accession>